<evidence type="ECO:0000313" key="5">
    <source>
        <dbReference type="Proteomes" id="UP000310017"/>
    </source>
</evidence>
<evidence type="ECO:0000259" key="3">
    <source>
        <dbReference type="PROSITE" id="PS50977"/>
    </source>
</evidence>
<evidence type="ECO:0000256" key="1">
    <source>
        <dbReference type="ARBA" id="ARBA00023125"/>
    </source>
</evidence>
<dbReference type="Gene3D" id="1.10.357.10">
    <property type="entry name" value="Tetracycline Repressor, domain 2"/>
    <property type="match status" value="1"/>
</dbReference>
<dbReference type="InterPro" id="IPR001647">
    <property type="entry name" value="HTH_TetR"/>
</dbReference>
<proteinExistence type="predicted"/>
<keyword evidence="1 2" id="KW-0238">DNA-binding</keyword>
<dbReference type="OrthoDB" id="9814200at2"/>
<dbReference type="InterPro" id="IPR041490">
    <property type="entry name" value="KstR2_TetR_C"/>
</dbReference>
<dbReference type="Gene3D" id="1.10.10.60">
    <property type="entry name" value="Homeodomain-like"/>
    <property type="match status" value="1"/>
</dbReference>
<dbReference type="SUPFAM" id="SSF46689">
    <property type="entry name" value="Homeodomain-like"/>
    <property type="match status" value="1"/>
</dbReference>
<dbReference type="Proteomes" id="UP000310017">
    <property type="component" value="Chromosome"/>
</dbReference>
<dbReference type="AlphaFoldDB" id="A0A5B7SW67"/>
<dbReference type="InterPro" id="IPR009057">
    <property type="entry name" value="Homeodomain-like_sf"/>
</dbReference>
<name>A0A5B7SW67_9FLAO</name>
<feature type="DNA-binding region" description="H-T-H motif" evidence="2">
    <location>
        <begin position="38"/>
        <end position="57"/>
    </location>
</feature>
<dbReference type="Pfam" id="PF17932">
    <property type="entry name" value="TetR_C_24"/>
    <property type="match status" value="1"/>
</dbReference>
<sequence>MSNQENNSIALMKTTTKREEFLQASLQLIHEKGFKATTMRDIAERMNFDVSNSYNYIKSKQDILELFLFRTSNEFHHAMDNILASTYPADEKLKQVISAHIQVAAQKPLEVALMINEWRNLKEPKYSEYINLRSLYEQKMTKLLRSGIEDGNFKEMDEKVATAVILSSIRWLYDAFSNSESAINPVELERQIVLLVFGGIAR</sequence>
<dbReference type="PROSITE" id="PS50977">
    <property type="entry name" value="HTH_TETR_2"/>
    <property type="match status" value="1"/>
</dbReference>
<gene>
    <name evidence="4" type="ORF">FGM00_13960</name>
</gene>
<protein>
    <submittedName>
        <fullName evidence="4">TetR/AcrR family transcriptional regulator</fullName>
    </submittedName>
</protein>
<keyword evidence="5" id="KW-1185">Reference proteome</keyword>
<dbReference type="EMBL" id="CP040710">
    <property type="protein sequence ID" value="QCX01161.1"/>
    <property type="molecule type" value="Genomic_DNA"/>
</dbReference>
<dbReference type="InterPro" id="IPR050624">
    <property type="entry name" value="HTH-type_Tx_Regulator"/>
</dbReference>
<dbReference type="RefSeq" id="WP_138853500.1">
    <property type="nucleotide sequence ID" value="NZ_CP040710.1"/>
</dbReference>
<feature type="domain" description="HTH tetR-type" evidence="3">
    <location>
        <begin position="15"/>
        <end position="75"/>
    </location>
</feature>
<dbReference type="InterPro" id="IPR036271">
    <property type="entry name" value="Tet_transcr_reg_TetR-rel_C_sf"/>
</dbReference>
<dbReference type="SUPFAM" id="SSF48498">
    <property type="entry name" value="Tetracyclin repressor-like, C-terminal domain"/>
    <property type="match status" value="1"/>
</dbReference>
<accession>A0A5B7SW67</accession>
<organism evidence="4 5">
    <name type="scientific">Aggregatimonas sangjinii</name>
    <dbReference type="NCBI Taxonomy" id="2583587"/>
    <lineage>
        <taxon>Bacteria</taxon>
        <taxon>Pseudomonadati</taxon>
        <taxon>Bacteroidota</taxon>
        <taxon>Flavobacteriia</taxon>
        <taxon>Flavobacteriales</taxon>
        <taxon>Flavobacteriaceae</taxon>
        <taxon>Aggregatimonas</taxon>
    </lineage>
</organism>
<dbReference type="PANTHER" id="PTHR43479">
    <property type="entry name" value="ACREF/ENVCD OPERON REPRESSOR-RELATED"/>
    <property type="match status" value="1"/>
</dbReference>
<dbReference type="KEGG" id="asag:FGM00_13960"/>
<dbReference type="GO" id="GO:0003677">
    <property type="term" value="F:DNA binding"/>
    <property type="evidence" value="ECO:0007669"/>
    <property type="project" value="UniProtKB-UniRule"/>
</dbReference>
<evidence type="ECO:0000256" key="2">
    <source>
        <dbReference type="PROSITE-ProRule" id="PRU00335"/>
    </source>
</evidence>
<dbReference type="Pfam" id="PF00440">
    <property type="entry name" value="TetR_N"/>
    <property type="match status" value="1"/>
</dbReference>
<reference evidence="4 5" key="1">
    <citation type="submission" date="2019-05" db="EMBL/GenBank/DDBJ databases">
        <title>Genome sequencing of F202Z8.</title>
        <authorList>
            <person name="Kwon Y.M."/>
        </authorList>
    </citation>
    <scope>NUCLEOTIDE SEQUENCE [LARGE SCALE GENOMIC DNA]</scope>
    <source>
        <strain evidence="4 5">F202Z8</strain>
    </source>
</reference>
<dbReference type="PANTHER" id="PTHR43479:SF11">
    <property type="entry name" value="ACREF_ENVCD OPERON REPRESSOR-RELATED"/>
    <property type="match status" value="1"/>
</dbReference>
<evidence type="ECO:0000313" key="4">
    <source>
        <dbReference type="EMBL" id="QCX01161.1"/>
    </source>
</evidence>